<evidence type="ECO:0000313" key="2">
    <source>
        <dbReference type="EMBL" id="WIA19222.1"/>
    </source>
</evidence>
<feature type="compositionally biased region" description="Low complexity" evidence="1">
    <location>
        <begin position="91"/>
        <end position="100"/>
    </location>
</feature>
<organism evidence="2 3">
    <name type="scientific">Tetradesmus obliquus</name>
    <name type="common">Green alga</name>
    <name type="synonym">Acutodesmus obliquus</name>
    <dbReference type="NCBI Taxonomy" id="3088"/>
    <lineage>
        <taxon>Eukaryota</taxon>
        <taxon>Viridiplantae</taxon>
        <taxon>Chlorophyta</taxon>
        <taxon>core chlorophytes</taxon>
        <taxon>Chlorophyceae</taxon>
        <taxon>CS clade</taxon>
        <taxon>Sphaeropleales</taxon>
        <taxon>Scenedesmaceae</taxon>
        <taxon>Tetradesmus</taxon>
    </lineage>
</organism>
<gene>
    <name evidence="2" type="ORF">OEZ85_003862</name>
</gene>
<keyword evidence="3" id="KW-1185">Reference proteome</keyword>
<feature type="compositionally biased region" description="Polar residues" evidence="1">
    <location>
        <begin position="106"/>
        <end position="120"/>
    </location>
</feature>
<sequence>MALNSPGSCDSPASQRLHAAFCCSDQRSDDAEDAYSCYSDEEDDDKDLPNSKSSSQHSMPIPRPSSRVAKLFAYARFQLQVQQAQLQELQQQHDTTLQQQHYHWQVQRTPPGAQQQQRSN</sequence>
<dbReference type="Proteomes" id="UP001244341">
    <property type="component" value="Chromosome 10b"/>
</dbReference>
<name>A0ABY8UCK6_TETOB</name>
<accession>A0ABY8UCK6</accession>
<evidence type="ECO:0000313" key="3">
    <source>
        <dbReference type="Proteomes" id="UP001244341"/>
    </source>
</evidence>
<feature type="region of interest" description="Disordered" evidence="1">
    <location>
        <begin position="27"/>
        <end position="64"/>
    </location>
</feature>
<evidence type="ECO:0000256" key="1">
    <source>
        <dbReference type="SAM" id="MobiDB-lite"/>
    </source>
</evidence>
<proteinExistence type="predicted"/>
<feature type="region of interest" description="Disordered" evidence="1">
    <location>
        <begin position="91"/>
        <end position="120"/>
    </location>
</feature>
<reference evidence="2 3" key="1">
    <citation type="submission" date="2023-05" db="EMBL/GenBank/DDBJ databases">
        <title>A 100% complete, gapless, phased diploid assembly of the Scenedesmus obliquus UTEX 3031 genome.</title>
        <authorList>
            <person name="Biondi T.C."/>
            <person name="Hanschen E.R."/>
            <person name="Kwon T."/>
            <person name="Eng W."/>
            <person name="Kruse C.P.S."/>
            <person name="Koehler S.I."/>
            <person name="Kunde Y."/>
            <person name="Gleasner C.D."/>
            <person name="You Mak K.T."/>
            <person name="Polle J."/>
            <person name="Hovde B.T."/>
            <person name="Starkenburg S.R."/>
        </authorList>
    </citation>
    <scope>NUCLEOTIDE SEQUENCE [LARGE SCALE GENOMIC DNA]</scope>
    <source>
        <strain evidence="2 3">DOE0152z</strain>
    </source>
</reference>
<dbReference type="EMBL" id="CP126217">
    <property type="protein sequence ID" value="WIA19222.1"/>
    <property type="molecule type" value="Genomic_DNA"/>
</dbReference>
<protein>
    <submittedName>
        <fullName evidence="2">Uncharacterized protein</fullName>
    </submittedName>
</protein>